<comment type="caution">
    <text evidence="3">The sequence shown here is derived from an EMBL/GenBank/DDBJ whole genome shotgun (WGS) entry which is preliminary data.</text>
</comment>
<keyword evidence="1" id="KW-0472">Membrane</keyword>
<dbReference type="Pfam" id="PF14351">
    <property type="entry name" value="DUF4401"/>
    <property type="match status" value="1"/>
</dbReference>
<name>A0ABW0MA82_9BURK</name>
<evidence type="ECO:0000313" key="3">
    <source>
        <dbReference type="EMBL" id="MFC5475123.1"/>
    </source>
</evidence>
<feature type="transmembrane region" description="Helical" evidence="1">
    <location>
        <begin position="267"/>
        <end position="294"/>
    </location>
</feature>
<sequence length="352" mass="38450">MNTSKTTAPEIWRQLQAAGLVKPGQTPSWPPQTVPTPWYVRLMLGVCGWLGGMFLLAFIGALLFDALRDDGWMIVGLLLIAAAFVIYRLTQHDLGEQFALALSMAGQGAIGIWLFTSHATDTATALFGIALMQVLLASLMPHFLHRLLSTMFAILALHFGLNVSLKASPMLAVSAWLMAVLWLYESTSQLHLRTGFLPLAMGVTLALLVIVAPAFETHYFLRQNGDLRALGWGQRDLINPLVLALIFLWTVARLTQGVPIPRRIAALAAASLFALVGWWAAGLVVGMLLLLLGFTRGRRALTGLGIAASLAYLSWFYYSLEWTLLIKAVSLMATGGLLLLAYFGMRRVWGTA</sequence>
<feature type="transmembrane region" description="Helical" evidence="1">
    <location>
        <begin position="167"/>
        <end position="184"/>
    </location>
</feature>
<feature type="transmembrane region" description="Helical" evidence="1">
    <location>
        <begin position="300"/>
        <end position="318"/>
    </location>
</feature>
<feature type="transmembrane region" description="Helical" evidence="1">
    <location>
        <begin position="196"/>
        <end position="215"/>
    </location>
</feature>
<evidence type="ECO:0000313" key="4">
    <source>
        <dbReference type="Proteomes" id="UP001596045"/>
    </source>
</evidence>
<protein>
    <submittedName>
        <fullName evidence="3">DUF4401 domain-containing protein</fullName>
    </submittedName>
</protein>
<keyword evidence="1" id="KW-1133">Transmembrane helix</keyword>
<organism evidence="3 4">
    <name type="scientific">Paraherbaspirillum soli</name>
    <dbReference type="NCBI Taxonomy" id="631222"/>
    <lineage>
        <taxon>Bacteria</taxon>
        <taxon>Pseudomonadati</taxon>
        <taxon>Pseudomonadota</taxon>
        <taxon>Betaproteobacteria</taxon>
        <taxon>Burkholderiales</taxon>
        <taxon>Oxalobacteraceae</taxon>
        <taxon>Paraherbaspirillum</taxon>
    </lineage>
</organism>
<dbReference type="Proteomes" id="UP001596045">
    <property type="component" value="Unassembled WGS sequence"/>
</dbReference>
<feature type="transmembrane region" description="Helical" evidence="1">
    <location>
        <begin position="38"/>
        <end position="64"/>
    </location>
</feature>
<feature type="domain" description="DUF4401" evidence="2">
    <location>
        <begin position="37"/>
        <end position="347"/>
    </location>
</feature>
<feature type="transmembrane region" description="Helical" evidence="1">
    <location>
        <begin position="71"/>
        <end position="90"/>
    </location>
</feature>
<accession>A0ABW0MA82</accession>
<dbReference type="EMBL" id="JBHSMT010000026">
    <property type="protein sequence ID" value="MFC5475123.1"/>
    <property type="molecule type" value="Genomic_DNA"/>
</dbReference>
<proteinExistence type="predicted"/>
<reference evidence="4" key="1">
    <citation type="journal article" date="2019" name="Int. J. Syst. Evol. Microbiol.">
        <title>The Global Catalogue of Microorganisms (GCM) 10K type strain sequencing project: providing services to taxonomists for standard genome sequencing and annotation.</title>
        <authorList>
            <consortium name="The Broad Institute Genomics Platform"/>
            <consortium name="The Broad Institute Genome Sequencing Center for Infectious Disease"/>
            <person name="Wu L."/>
            <person name="Ma J."/>
        </authorList>
    </citation>
    <scope>NUCLEOTIDE SEQUENCE [LARGE SCALE GENOMIC DNA]</scope>
    <source>
        <strain evidence="4">JCM 17066</strain>
    </source>
</reference>
<keyword evidence="1" id="KW-0812">Transmembrane</keyword>
<feature type="transmembrane region" description="Helical" evidence="1">
    <location>
        <begin position="325"/>
        <end position="345"/>
    </location>
</feature>
<gene>
    <name evidence="3" type="ORF">ACFPM8_14265</name>
</gene>
<evidence type="ECO:0000256" key="1">
    <source>
        <dbReference type="SAM" id="Phobius"/>
    </source>
</evidence>
<dbReference type="RefSeq" id="WP_378998228.1">
    <property type="nucleotide sequence ID" value="NZ_JBHSMT010000026.1"/>
</dbReference>
<keyword evidence="4" id="KW-1185">Reference proteome</keyword>
<evidence type="ECO:0000259" key="2">
    <source>
        <dbReference type="Pfam" id="PF14351"/>
    </source>
</evidence>
<feature type="transmembrane region" description="Helical" evidence="1">
    <location>
        <begin position="237"/>
        <end position="255"/>
    </location>
</feature>
<dbReference type="InterPro" id="IPR025513">
    <property type="entry name" value="DUF4401"/>
</dbReference>